<dbReference type="KEGG" id="slf:JEQ17_00020"/>
<dbReference type="Proteomes" id="UP000595636">
    <property type="component" value="Chromosome"/>
</dbReference>
<proteinExistence type="predicted"/>
<evidence type="ECO:0000313" key="1">
    <source>
        <dbReference type="EMBL" id="QQM38050.1"/>
    </source>
</evidence>
<name>A0A7T7HZ52_9ACTN</name>
<dbReference type="AlphaFoldDB" id="A0A7T7HZ52"/>
<accession>A0A7T7HZ52</accession>
<dbReference type="EMBL" id="CP066831">
    <property type="protein sequence ID" value="QQM38050.1"/>
    <property type="molecule type" value="Genomic_DNA"/>
</dbReference>
<sequence length="201" mass="21730">MAINLPVTAVGSPHDVVAPYMGPNRLSPLGAGHEPVSQNIKVLTFYSGMLIFDFPRQSSDTLTTEDVFSFIPYSDGLVQAFGTHPNMRVAATVTASLASFSTPRNFLGAPNTIAAVDEMGAKIVPLRPNEPAGRHVLVLKVRIAARNSFIHRVSYSVTVNVSIFDPNAQENPDALTDLDAIQPFTRTTNRFPPVSLLAPSW</sequence>
<protein>
    <submittedName>
        <fullName evidence="1">Uncharacterized protein</fullName>
    </submittedName>
</protein>
<evidence type="ECO:0000313" key="2">
    <source>
        <dbReference type="EMBL" id="QQM46392.1"/>
    </source>
</evidence>
<reference evidence="1 3" key="1">
    <citation type="submission" date="2020-12" db="EMBL/GenBank/DDBJ databases">
        <title>A novel species.</title>
        <authorList>
            <person name="Li K."/>
        </authorList>
    </citation>
    <scope>NUCLEOTIDE SEQUENCE [LARGE SCALE GENOMIC DNA]</scope>
    <source>
        <strain evidence="1 3">ZYC-3</strain>
    </source>
</reference>
<dbReference type="KEGG" id="slf:JEQ17_48035"/>
<evidence type="ECO:0000313" key="3">
    <source>
        <dbReference type="Proteomes" id="UP000595636"/>
    </source>
</evidence>
<keyword evidence="3" id="KW-1185">Reference proteome</keyword>
<organism evidence="1 3">
    <name type="scientific">Streptomyces liliifuscus</name>
    <dbReference type="NCBI Taxonomy" id="2797636"/>
    <lineage>
        <taxon>Bacteria</taxon>
        <taxon>Bacillati</taxon>
        <taxon>Actinomycetota</taxon>
        <taxon>Actinomycetes</taxon>
        <taxon>Kitasatosporales</taxon>
        <taxon>Streptomycetaceae</taxon>
        <taxon>Streptomyces</taxon>
    </lineage>
</organism>
<dbReference type="RefSeq" id="WP_200393214.1">
    <property type="nucleotide sequence ID" value="NZ_CP066831.1"/>
</dbReference>
<dbReference type="EMBL" id="CP066831">
    <property type="protein sequence ID" value="QQM46392.1"/>
    <property type="molecule type" value="Genomic_DNA"/>
</dbReference>
<gene>
    <name evidence="1" type="ORF">JEQ17_00020</name>
    <name evidence="2" type="ORF">JEQ17_48035</name>
</gene>